<protein>
    <submittedName>
        <fullName evidence="13">WD40-repeat-containing domain protein</fullName>
    </submittedName>
</protein>
<evidence type="ECO:0000256" key="11">
    <source>
        <dbReference type="PROSITE-ProRule" id="PRU00221"/>
    </source>
</evidence>
<dbReference type="PANTHER" id="PTHR11024">
    <property type="entry name" value="NUCLEAR PORE COMPLEX PROTEIN SEC13 / SEH1 FAMILY MEMBER"/>
    <property type="match status" value="1"/>
</dbReference>
<evidence type="ECO:0000256" key="12">
    <source>
        <dbReference type="SAM" id="MobiDB-lite"/>
    </source>
</evidence>
<keyword evidence="5" id="KW-0677">Repeat</keyword>
<gene>
    <name evidence="13" type="ORF">F5878DRAFT_615934</name>
</gene>
<proteinExistence type="inferred from homology"/>
<keyword evidence="10" id="KW-0539">Nucleus</keyword>
<feature type="repeat" description="WD" evidence="11">
    <location>
        <begin position="58"/>
        <end position="92"/>
    </location>
</feature>
<dbReference type="GO" id="GO:0035859">
    <property type="term" value="C:Seh1-associated complex"/>
    <property type="evidence" value="ECO:0007669"/>
    <property type="project" value="TreeGrafter"/>
</dbReference>
<feature type="repeat" description="WD" evidence="11">
    <location>
        <begin position="8"/>
        <end position="49"/>
    </location>
</feature>
<dbReference type="SMART" id="SM00320">
    <property type="entry name" value="WD40"/>
    <property type="match status" value="5"/>
</dbReference>
<evidence type="ECO:0000256" key="4">
    <source>
        <dbReference type="ARBA" id="ARBA00022574"/>
    </source>
</evidence>
<evidence type="ECO:0000256" key="3">
    <source>
        <dbReference type="ARBA" id="ARBA00022448"/>
    </source>
</evidence>
<comment type="similarity">
    <text evidence="2">Belongs to the WD repeat SEC13 family.</text>
</comment>
<dbReference type="GO" id="GO:0015031">
    <property type="term" value="P:protein transport"/>
    <property type="evidence" value="ECO:0007669"/>
    <property type="project" value="UniProtKB-KW"/>
</dbReference>
<evidence type="ECO:0000256" key="9">
    <source>
        <dbReference type="ARBA" id="ARBA00023132"/>
    </source>
</evidence>
<accession>A0AA38PAZ6</accession>
<dbReference type="GO" id="GO:0034198">
    <property type="term" value="P:cellular response to amino acid starvation"/>
    <property type="evidence" value="ECO:0007669"/>
    <property type="project" value="TreeGrafter"/>
</dbReference>
<dbReference type="InterPro" id="IPR036322">
    <property type="entry name" value="WD40_repeat_dom_sf"/>
</dbReference>
<evidence type="ECO:0000256" key="2">
    <source>
        <dbReference type="ARBA" id="ARBA00010102"/>
    </source>
</evidence>
<evidence type="ECO:0000256" key="7">
    <source>
        <dbReference type="ARBA" id="ARBA00022927"/>
    </source>
</evidence>
<feature type="compositionally biased region" description="Acidic residues" evidence="12">
    <location>
        <begin position="291"/>
        <end position="308"/>
    </location>
</feature>
<keyword evidence="7" id="KW-0653">Protein transport</keyword>
<dbReference type="PRINTS" id="PR00320">
    <property type="entry name" value="GPROTEINBRPT"/>
</dbReference>
<evidence type="ECO:0000256" key="8">
    <source>
        <dbReference type="ARBA" id="ARBA00023010"/>
    </source>
</evidence>
<dbReference type="InterPro" id="IPR015943">
    <property type="entry name" value="WD40/YVTN_repeat-like_dom_sf"/>
</dbReference>
<dbReference type="Proteomes" id="UP001163846">
    <property type="component" value="Unassembled WGS sequence"/>
</dbReference>
<dbReference type="SUPFAM" id="SSF50978">
    <property type="entry name" value="WD40 repeat-like"/>
    <property type="match status" value="1"/>
</dbReference>
<sequence length="385" mass="41924">MLQTGLINDAHSDLVTCAVYDFYGTRLATCGLDQKICIWALSTTAIDSSPQWSLQTEWKAHQAPIASLSWAHPQFGDVLASASFDRTVRIWEKVPGEKTYNESALFLDFCGSVRQVEFAPAGYGLRLATVATDGWVRVYECLDWNRLDLWALADALDLERKGVERPSAVTAQGEKDKDGGEEEDRSSVANPPGGSKEADGGWSLSWCKDPYGPSFLAVVVGQCSSVNIIQFSPSRSPNIIFKLDLPPSSPPPNTNRTITSVSWAPSCGRSYHLIATGDREGHVRIWRVDDQGEDTTGDEDGGDTDEDEPGRQSRHSWSAKLVADFDDHANAPGMTDGVVGKVEWNVTGTILSSSGSDGRVRLWKATTTSAGRIWRIAGSVGVEQR</sequence>
<evidence type="ECO:0000256" key="1">
    <source>
        <dbReference type="ARBA" id="ARBA00004567"/>
    </source>
</evidence>
<dbReference type="InterPro" id="IPR037363">
    <property type="entry name" value="Sec13/Seh1_fam"/>
</dbReference>
<keyword evidence="14" id="KW-1185">Reference proteome</keyword>
<reference evidence="13" key="1">
    <citation type="submission" date="2022-08" db="EMBL/GenBank/DDBJ databases">
        <authorList>
            <consortium name="DOE Joint Genome Institute"/>
            <person name="Min B."/>
            <person name="Riley R."/>
            <person name="Sierra-Patev S."/>
            <person name="Naranjo-Ortiz M."/>
            <person name="Looney B."/>
            <person name="Konkel Z."/>
            <person name="Slot J.C."/>
            <person name="Sakamoto Y."/>
            <person name="Steenwyk J.L."/>
            <person name="Rokas A."/>
            <person name="Carro J."/>
            <person name="Camarero S."/>
            <person name="Ferreira P."/>
            <person name="Molpeceres G."/>
            <person name="Ruiz-Duenas F.J."/>
            <person name="Serrano A."/>
            <person name="Henrissat B."/>
            <person name="Drula E."/>
            <person name="Hughes K.W."/>
            <person name="Mata J.L."/>
            <person name="Ishikawa N.K."/>
            <person name="Vargas-Isla R."/>
            <person name="Ushijima S."/>
            <person name="Smith C.A."/>
            <person name="Ahrendt S."/>
            <person name="Andreopoulos W."/>
            <person name="He G."/>
            <person name="Labutti K."/>
            <person name="Lipzen A."/>
            <person name="Ng V."/>
            <person name="Sandor L."/>
            <person name="Barry K."/>
            <person name="Martinez A.T."/>
            <person name="Xiao Y."/>
            <person name="Gibbons J.G."/>
            <person name="Terashima K."/>
            <person name="Hibbett D.S."/>
            <person name="Grigoriev I.V."/>
        </authorList>
    </citation>
    <scope>NUCLEOTIDE SEQUENCE</scope>
    <source>
        <strain evidence="13">TFB9207</strain>
    </source>
</reference>
<keyword evidence="6" id="KW-0509">mRNA transport</keyword>
<keyword evidence="9" id="KW-0906">Nuclear pore complex</keyword>
<dbReference type="Pfam" id="PF00400">
    <property type="entry name" value="WD40"/>
    <property type="match status" value="4"/>
</dbReference>
<dbReference type="InterPro" id="IPR020472">
    <property type="entry name" value="WD40_PAC1"/>
</dbReference>
<name>A0AA38PAZ6_9AGAR</name>
<dbReference type="GO" id="GO:0031080">
    <property type="term" value="C:nuclear pore outer ring"/>
    <property type="evidence" value="ECO:0007669"/>
    <property type="project" value="TreeGrafter"/>
</dbReference>
<comment type="caution">
    <text evidence="13">The sequence shown here is derived from an EMBL/GenBank/DDBJ whole genome shotgun (WGS) entry which is preliminary data.</text>
</comment>
<comment type="subcellular location">
    <subcellularLocation>
        <location evidence="1">Nucleus</location>
        <location evidence="1">Nuclear pore complex</location>
    </subcellularLocation>
</comment>
<evidence type="ECO:0000256" key="6">
    <source>
        <dbReference type="ARBA" id="ARBA00022816"/>
    </source>
</evidence>
<keyword evidence="4 11" id="KW-0853">WD repeat</keyword>
<dbReference type="Gene3D" id="2.130.10.10">
    <property type="entry name" value="YVTN repeat-like/Quinoprotein amine dehydrogenase"/>
    <property type="match status" value="1"/>
</dbReference>
<dbReference type="PANTHER" id="PTHR11024:SF3">
    <property type="entry name" value="NUCLEOPORIN SEH1"/>
    <property type="match status" value="1"/>
</dbReference>
<dbReference type="InterPro" id="IPR001680">
    <property type="entry name" value="WD40_rpt"/>
</dbReference>
<evidence type="ECO:0000256" key="5">
    <source>
        <dbReference type="ARBA" id="ARBA00022737"/>
    </source>
</evidence>
<evidence type="ECO:0000313" key="14">
    <source>
        <dbReference type="Proteomes" id="UP001163846"/>
    </source>
</evidence>
<feature type="region of interest" description="Disordered" evidence="12">
    <location>
        <begin position="289"/>
        <end position="315"/>
    </location>
</feature>
<keyword evidence="3" id="KW-0813">Transport</keyword>
<evidence type="ECO:0000256" key="10">
    <source>
        <dbReference type="ARBA" id="ARBA00023242"/>
    </source>
</evidence>
<dbReference type="PROSITE" id="PS50082">
    <property type="entry name" value="WD_REPEATS_2"/>
    <property type="match status" value="3"/>
</dbReference>
<dbReference type="GO" id="GO:0005198">
    <property type="term" value="F:structural molecule activity"/>
    <property type="evidence" value="ECO:0007669"/>
    <property type="project" value="InterPro"/>
</dbReference>
<organism evidence="13 14">
    <name type="scientific">Lentinula raphanica</name>
    <dbReference type="NCBI Taxonomy" id="153919"/>
    <lineage>
        <taxon>Eukaryota</taxon>
        <taxon>Fungi</taxon>
        <taxon>Dikarya</taxon>
        <taxon>Basidiomycota</taxon>
        <taxon>Agaricomycotina</taxon>
        <taxon>Agaricomycetes</taxon>
        <taxon>Agaricomycetidae</taxon>
        <taxon>Agaricales</taxon>
        <taxon>Marasmiineae</taxon>
        <taxon>Omphalotaceae</taxon>
        <taxon>Lentinula</taxon>
    </lineage>
</organism>
<dbReference type="EMBL" id="MU806119">
    <property type="protein sequence ID" value="KAJ3839589.1"/>
    <property type="molecule type" value="Genomic_DNA"/>
</dbReference>
<dbReference type="GO" id="GO:1904263">
    <property type="term" value="P:positive regulation of TORC1 signaling"/>
    <property type="evidence" value="ECO:0007669"/>
    <property type="project" value="TreeGrafter"/>
</dbReference>
<dbReference type="AlphaFoldDB" id="A0AA38PAZ6"/>
<feature type="repeat" description="WD" evidence="11">
    <location>
        <begin position="339"/>
        <end position="373"/>
    </location>
</feature>
<dbReference type="GO" id="GO:0051028">
    <property type="term" value="P:mRNA transport"/>
    <property type="evidence" value="ECO:0007669"/>
    <property type="project" value="UniProtKB-KW"/>
</dbReference>
<dbReference type="PROSITE" id="PS50294">
    <property type="entry name" value="WD_REPEATS_REGION"/>
    <property type="match status" value="1"/>
</dbReference>
<keyword evidence="8" id="KW-0811">Translocation</keyword>
<evidence type="ECO:0000313" key="13">
    <source>
        <dbReference type="EMBL" id="KAJ3839589.1"/>
    </source>
</evidence>
<feature type="region of interest" description="Disordered" evidence="12">
    <location>
        <begin position="163"/>
        <end position="199"/>
    </location>
</feature>